<keyword evidence="4 5" id="KW-0472">Membrane</keyword>
<evidence type="ECO:0000256" key="2">
    <source>
        <dbReference type="ARBA" id="ARBA00022692"/>
    </source>
</evidence>
<dbReference type="EMBL" id="QSMZ01000010">
    <property type="protein sequence ID" value="KAA6467042.1"/>
    <property type="molecule type" value="Genomic_DNA"/>
</dbReference>
<organism evidence="7 8">
    <name type="scientific">Bacillus cereus</name>
    <dbReference type="NCBI Taxonomy" id="1396"/>
    <lineage>
        <taxon>Bacteria</taxon>
        <taxon>Bacillati</taxon>
        <taxon>Bacillota</taxon>
        <taxon>Bacilli</taxon>
        <taxon>Bacillales</taxon>
        <taxon>Bacillaceae</taxon>
        <taxon>Bacillus</taxon>
        <taxon>Bacillus cereus group</taxon>
    </lineage>
</organism>
<evidence type="ECO:0000256" key="3">
    <source>
        <dbReference type="ARBA" id="ARBA00022989"/>
    </source>
</evidence>
<dbReference type="RefSeq" id="WP_150158313.1">
    <property type="nucleotide sequence ID" value="NZ_WBOZ01000006.1"/>
</dbReference>
<accession>A0A9W7Q4Q9</accession>
<protein>
    <submittedName>
        <fullName evidence="7">O-antigen ligase domain-containing protein</fullName>
    </submittedName>
</protein>
<dbReference type="InterPro" id="IPR051533">
    <property type="entry name" value="WaaL-like"/>
</dbReference>
<feature type="domain" description="O-antigen ligase-related" evidence="6">
    <location>
        <begin position="201"/>
        <end position="345"/>
    </location>
</feature>
<feature type="transmembrane region" description="Helical" evidence="5">
    <location>
        <begin position="392"/>
        <end position="411"/>
    </location>
</feature>
<dbReference type="Pfam" id="PF04932">
    <property type="entry name" value="Wzy_C"/>
    <property type="match status" value="1"/>
</dbReference>
<dbReference type="GO" id="GO:0016020">
    <property type="term" value="C:membrane"/>
    <property type="evidence" value="ECO:0007669"/>
    <property type="project" value="UniProtKB-SubCell"/>
</dbReference>
<feature type="transmembrane region" description="Helical" evidence="5">
    <location>
        <begin position="146"/>
        <end position="164"/>
    </location>
</feature>
<feature type="transmembrane region" description="Helical" evidence="5">
    <location>
        <begin position="329"/>
        <end position="345"/>
    </location>
</feature>
<feature type="transmembrane region" description="Helical" evidence="5">
    <location>
        <begin position="63"/>
        <end position="81"/>
    </location>
</feature>
<dbReference type="GO" id="GO:0016874">
    <property type="term" value="F:ligase activity"/>
    <property type="evidence" value="ECO:0007669"/>
    <property type="project" value="UniProtKB-KW"/>
</dbReference>
<gene>
    <name evidence="7" type="ORF">DX932_14795</name>
</gene>
<dbReference type="Proteomes" id="UP000323321">
    <property type="component" value="Unassembled WGS sequence"/>
</dbReference>
<evidence type="ECO:0000313" key="7">
    <source>
        <dbReference type="EMBL" id="KAA6467042.1"/>
    </source>
</evidence>
<dbReference type="AlphaFoldDB" id="A0A9W7Q4Q9"/>
<name>A0A9W7Q4Q9_BACCE</name>
<evidence type="ECO:0000259" key="6">
    <source>
        <dbReference type="Pfam" id="PF04932"/>
    </source>
</evidence>
<feature type="transmembrane region" description="Helical" evidence="5">
    <location>
        <begin position="365"/>
        <end position="386"/>
    </location>
</feature>
<dbReference type="InterPro" id="IPR007016">
    <property type="entry name" value="O-antigen_ligase-rel_domated"/>
</dbReference>
<feature type="transmembrane region" description="Helical" evidence="5">
    <location>
        <begin position="170"/>
        <end position="189"/>
    </location>
</feature>
<evidence type="ECO:0000256" key="4">
    <source>
        <dbReference type="ARBA" id="ARBA00023136"/>
    </source>
</evidence>
<proteinExistence type="predicted"/>
<feature type="transmembrane region" description="Helical" evidence="5">
    <location>
        <begin position="32"/>
        <end position="51"/>
    </location>
</feature>
<evidence type="ECO:0000313" key="8">
    <source>
        <dbReference type="Proteomes" id="UP000323321"/>
    </source>
</evidence>
<feature type="transmembrane region" description="Helical" evidence="5">
    <location>
        <begin position="196"/>
        <end position="212"/>
    </location>
</feature>
<sequence>MPNGLKIFILSALKKKWRTSILQTFKYSNRNLEFILVILLIGYISISNMRAVYLNELPFKDQLMIGLTFIGILSLCIFLLTRMNKVNRMLALMLLFVVFSFIPTINLYMEYSFSYIVNILGQTYFWIASFSLAYICNYYSHKGNMLVKATIILLPIFCFMFFNIKEFSQIQDTALISMVYYCVFLMPFVFMMEKKLLKFTAILLILVCVLLSVKRTAFLAFSGTILVYYFVNYKIHAKNSRLVITSILSGAIGTIFIYAFSNYIVEFFDVNIIYRIQTMLDDQGSGRIEIWNRTWEMIKQSSVPGLIFGHGFNAVYIDSFPQYSAHNDFLEILYDYGLIGIYIYLRIYYNLIKYAIKLYNAKSKYAAPFISSITLALIMSLTSHLIIYPTYFILLCIFWGTIISYCDKYLLTGSGGTRI</sequence>
<feature type="transmembrane region" description="Helical" evidence="5">
    <location>
        <begin position="115"/>
        <end position="134"/>
    </location>
</feature>
<keyword evidence="7" id="KW-0436">Ligase</keyword>
<feature type="transmembrane region" description="Helical" evidence="5">
    <location>
        <begin position="218"/>
        <end position="235"/>
    </location>
</feature>
<dbReference type="PANTHER" id="PTHR37422:SF17">
    <property type="entry name" value="O-ANTIGEN LIGASE"/>
    <property type="match status" value="1"/>
</dbReference>
<keyword evidence="3 5" id="KW-1133">Transmembrane helix</keyword>
<evidence type="ECO:0000256" key="1">
    <source>
        <dbReference type="ARBA" id="ARBA00004141"/>
    </source>
</evidence>
<feature type="transmembrane region" description="Helical" evidence="5">
    <location>
        <begin position="242"/>
        <end position="261"/>
    </location>
</feature>
<feature type="transmembrane region" description="Helical" evidence="5">
    <location>
        <begin position="90"/>
        <end position="109"/>
    </location>
</feature>
<comment type="caution">
    <text evidence="7">The sequence shown here is derived from an EMBL/GenBank/DDBJ whole genome shotgun (WGS) entry which is preliminary data.</text>
</comment>
<dbReference type="PANTHER" id="PTHR37422">
    <property type="entry name" value="TEICHURONIC ACID BIOSYNTHESIS PROTEIN TUAE"/>
    <property type="match status" value="1"/>
</dbReference>
<keyword evidence="2 5" id="KW-0812">Transmembrane</keyword>
<reference evidence="7 8" key="1">
    <citation type="submission" date="2018-08" db="EMBL/GenBank/DDBJ databases">
        <title>Bacillus phenotypic plasticity.</title>
        <authorList>
            <person name="Hurtado E."/>
        </authorList>
    </citation>
    <scope>NUCLEOTIDE SEQUENCE [LARGE SCALE GENOMIC DNA]</scope>
    <source>
        <strain evidence="7 8">111b</strain>
    </source>
</reference>
<comment type="subcellular location">
    <subcellularLocation>
        <location evidence="1">Membrane</location>
        <topology evidence="1">Multi-pass membrane protein</topology>
    </subcellularLocation>
</comment>
<evidence type="ECO:0000256" key="5">
    <source>
        <dbReference type="SAM" id="Phobius"/>
    </source>
</evidence>